<dbReference type="GO" id="GO:0005737">
    <property type="term" value="C:cytoplasm"/>
    <property type="evidence" value="ECO:0007669"/>
    <property type="project" value="TreeGrafter"/>
</dbReference>
<dbReference type="PANTHER" id="PTHR23348">
    <property type="entry name" value="PERIAXIN/AHNAK"/>
    <property type="match status" value="1"/>
</dbReference>
<dbReference type="EMBL" id="JAAKFY010000009">
    <property type="protein sequence ID" value="KAF3852744.1"/>
    <property type="molecule type" value="Genomic_DNA"/>
</dbReference>
<evidence type="ECO:0000313" key="5">
    <source>
        <dbReference type="Proteomes" id="UP000518266"/>
    </source>
</evidence>
<gene>
    <name evidence="4" type="ORF">F7725_006099</name>
</gene>
<evidence type="ECO:0000256" key="3">
    <source>
        <dbReference type="SAM" id="MobiDB-lite"/>
    </source>
</evidence>
<accession>A0A7J5YT25</accession>
<evidence type="ECO:0000313" key="4">
    <source>
        <dbReference type="EMBL" id="KAF3852744.1"/>
    </source>
</evidence>
<evidence type="ECO:0000256" key="1">
    <source>
        <dbReference type="ARBA" id="ARBA00004123"/>
    </source>
</evidence>
<dbReference type="PANTHER" id="PTHR23348:SF16">
    <property type="entry name" value="LEUCINE RICH REPEAT FAMILY PROTEIN"/>
    <property type="match status" value="1"/>
</dbReference>
<comment type="caution">
    <text evidence="4">The sequence shown here is derived from an EMBL/GenBank/DDBJ whole genome shotgun (WGS) entry which is preliminary data.</text>
</comment>
<proteinExistence type="predicted"/>
<dbReference type="OrthoDB" id="8058206at2759"/>
<protein>
    <submittedName>
        <fullName evidence="4">Uncharacterized protein</fullName>
    </submittedName>
</protein>
<dbReference type="Proteomes" id="UP000518266">
    <property type="component" value="Unassembled WGS sequence"/>
</dbReference>
<feature type="region of interest" description="Disordered" evidence="3">
    <location>
        <begin position="1"/>
        <end position="23"/>
    </location>
</feature>
<dbReference type="InterPro" id="IPR052082">
    <property type="entry name" value="Myelin_sheath_structural"/>
</dbReference>
<dbReference type="GO" id="GO:0043484">
    <property type="term" value="P:regulation of RNA splicing"/>
    <property type="evidence" value="ECO:0007669"/>
    <property type="project" value="TreeGrafter"/>
</dbReference>
<name>A0A7J5YT25_DISMA</name>
<evidence type="ECO:0000256" key="2">
    <source>
        <dbReference type="ARBA" id="ARBA00023242"/>
    </source>
</evidence>
<comment type="subcellular location">
    <subcellularLocation>
        <location evidence="1">Nucleus</location>
    </subcellularLocation>
</comment>
<dbReference type="AlphaFoldDB" id="A0A7J5YT25"/>
<reference evidence="4 5" key="1">
    <citation type="submission" date="2020-03" db="EMBL/GenBank/DDBJ databases">
        <title>Dissostichus mawsoni Genome sequencing and assembly.</title>
        <authorList>
            <person name="Park H."/>
        </authorList>
    </citation>
    <scope>NUCLEOTIDE SEQUENCE [LARGE SCALE GENOMIC DNA]</scope>
    <source>
        <strain evidence="4">DM0001</strain>
        <tissue evidence="4">Muscle</tissue>
    </source>
</reference>
<keyword evidence="2" id="KW-0539">Nucleus</keyword>
<dbReference type="GO" id="GO:0005634">
    <property type="term" value="C:nucleus"/>
    <property type="evidence" value="ECO:0007669"/>
    <property type="project" value="UniProtKB-SubCell"/>
</dbReference>
<organism evidence="4 5">
    <name type="scientific">Dissostichus mawsoni</name>
    <name type="common">Antarctic cod</name>
    <dbReference type="NCBI Taxonomy" id="36200"/>
    <lineage>
        <taxon>Eukaryota</taxon>
        <taxon>Metazoa</taxon>
        <taxon>Chordata</taxon>
        <taxon>Craniata</taxon>
        <taxon>Vertebrata</taxon>
        <taxon>Euteleostomi</taxon>
        <taxon>Actinopterygii</taxon>
        <taxon>Neopterygii</taxon>
        <taxon>Teleostei</taxon>
        <taxon>Neoteleostei</taxon>
        <taxon>Acanthomorphata</taxon>
        <taxon>Eupercaria</taxon>
        <taxon>Perciformes</taxon>
        <taxon>Notothenioidei</taxon>
        <taxon>Nototheniidae</taxon>
        <taxon>Dissostichus</taxon>
    </lineage>
</organism>
<sequence>MSLFAAFTPQGKESLRRPDSGAVGGGRAHWDEILGGTINFNQLSKTEVLEVLELMKPYDEFQVLTRNKMSKSVGNLDQITKSPETMLNDSYNKLYNNKIKKFMKSEEELSAKPTDPGSSKMGLPRLGVDFGLMKPKPLITDIDDDSESDEGGELTYNSNLNLPPLGFGSNGTTISGAQVPRLKVDARGPQFNAQGFNVSGSLPEGRNPTAGIQLPRNGHFRSPEMGMDLKGLDASAPDIGTNHRGGTITGPSLDFDAPKVGFEGPNRMPKFKLPDLGLSGPSFSSSEGEVNTPDIGTSGKLGLRYSKRHKYPDLNVDNPSGYLESPKLRLSGRPTDLDLEMPGVDESQLELYSPDFDIGSPKGKFSMPKLTCPA</sequence>
<keyword evidence="5" id="KW-1185">Reference proteome</keyword>